<sequence>MRGGEPYIDYAAGTCVPLDAPGPTLDWQTFTWVAAEVERPDAYEVQTFVAVPSAVTPSDVRVDMGRLSGESGTAWVMPTGL</sequence>
<dbReference type="RefSeq" id="WP_380975900.1">
    <property type="nucleotide sequence ID" value="NZ_JBHTEF010000001.1"/>
</dbReference>
<accession>A0ABW2SRF6</accession>
<dbReference type="EMBL" id="JBHTEF010000001">
    <property type="protein sequence ID" value="MFC7582073.1"/>
    <property type="molecule type" value="Genomic_DNA"/>
</dbReference>
<proteinExistence type="predicted"/>
<gene>
    <name evidence="1" type="ORF">ACFQWG_12795</name>
</gene>
<name>A0ABW2SRF6_9ACTO</name>
<evidence type="ECO:0000313" key="2">
    <source>
        <dbReference type="Proteomes" id="UP001596527"/>
    </source>
</evidence>
<evidence type="ECO:0000313" key="1">
    <source>
        <dbReference type="EMBL" id="MFC7582073.1"/>
    </source>
</evidence>
<reference evidence="2" key="1">
    <citation type="journal article" date="2019" name="Int. J. Syst. Evol. Microbiol.">
        <title>The Global Catalogue of Microorganisms (GCM) 10K type strain sequencing project: providing services to taxonomists for standard genome sequencing and annotation.</title>
        <authorList>
            <consortium name="The Broad Institute Genomics Platform"/>
            <consortium name="The Broad Institute Genome Sequencing Center for Infectious Disease"/>
            <person name="Wu L."/>
            <person name="Ma J."/>
        </authorList>
    </citation>
    <scope>NUCLEOTIDE SEQUENCE [LARGE SCALE GENOMIC DNA]</scope>
    <source>
        <strain evidence="2">CCUG 56698</strain>
    </source>
</reference>
<organism evidence="1 2">
    <name type="scientific">Schaalia naturae</name>
    <dbReference type="NCBI Taxonomy" id="635203"/>
    <lineage>
        <taxon>Bacteria</taxon>
        <taxon>Bacillati</taxon>
        <taxon>Actinomycetota</taxon>
        <taxon>Actinomycetes</taxon>
        <taxon>Actinomycetales</taxon>
        <taxon>Actinomycetaceae</taxon>
        <taxon>Schaalia</taxon>
    </lineage>
</organism>
<comment type="caution">
    <text evidence="1">The sequence shown here is derived from an EMBL/GenBank/DDBJ whole genome shotgun (WGS) entry which is preliminary data.</text>
</comment>
<keyword evidence="2" id="KW-1185">Reference proteome</keyword>
<protein>
    <submittedName>
        <fullName evidence="1">Uncharacterized protein</fullName>
    </submittedName>
</protein>
<dbReference type="Proteomes" id="UP001596527">
    <property type="component" value="Unassembled WGS sequence"/>
</dbReference>